<keyword evidence="4" id="KW-1185">Reference proteome</keyword>
<dbReference type="GO" id="GO:0009001">
    <property type="term" value="F:serine O-acetyltransferase activity"/>
    <property type="evidence" value="ECO:0007669"/>
    <property type="project" value="TreeGrafter"/>
</dbReference>
<dbReference type="GO" id="GO:0005739">
    <property type="term" value="C:mitochondrion"/>
    <property type="evidence" value="ECO:0007669"/>
    <property type="project" value="TreeGrafter"/>
</dbReference>
<reference evidence="3 4" key="1">
    <citation type="journal article" date="2023" name="Elife">
        <title>Identification of key yeast species and microbe-microbe interactions impacting larval growth of Drosophila in the wild.</title>
        <authorList>
            <person name="Mure A."/>
            <person name="Sugiura Y."/>
            <person name="Maeda R."/>
            <person name="Honda K."/>
            <person name="Sakurai N."/>
            <person name="Takahashi Y."/>
            <person name="Watada M."/>
            <person name="Katoh T."/>
            <person name="Gotoh A."/>
            <person name="Gotoh Y."/>
            <person name="Taniguchi I."/>
            <person name="Nakamura K."/>
            <person name="Hayashi T."/>
            <person name="Katayama T."/>
            <person name="Uemura T."/>
            <person name="Hattori Y."/>
        </authorList>
    </citation>
    <scope>NUCLEOTIDE SEQUENCE [LARGE SCALE GENOMIC DNA]</scope>
    <source>
        <strain evidence="3 4">SC-9</strain>
    </source>
</reference>
<dbReference type="Pfam" id="PF00561">
    <property type="entry name" value="Abhydrolase_1"/>
    <property type="match status" value="1"/>
</dbReference>
<dbReference type="InterPro" id="IPR008220">
    <property type="entry name" value="HAT_MetX-like"/>
</dbReference>
<evidence type="ECO:0000256" key="1">
    <source>
        <dbReference type="ARBA" id="ARBA00006886"/>
    </source>
</evidence>
<protein>
    <recommendedName>
        <fullName evidence="2">AB hydrolase-1 domain-containing protein</fullName>
    </recommendedName>
</protein>
<proteinExistence type="inferred from homology"/>
<dbReference type="NCBIfam" id="TIGR01392">
    <property type="entry name" value="homoserO_Ac_trn"/>
    <property type="match status" value="1"/>
</dbReference>
<dbReference type="RefSeq" id="XP_064855952.1">
    <property type="nucleotide sequence ID" value="XM_064999880.1"/>
</dbReference>
<dbReference type="Proteomes" id="UP001360560">
    <property type="component" value="Unassembled WGS sequence"/>
</dbReference>
<dbReference type="SUPFAM" id="SSF53474">
    <property type="entry name" value="alpha/beta-Hydrolases"/>
    <property type="match status" value="1"/>
</dbReference>
<evidence type="ECO:0000313" key="4">
    <source>
        <dbReference type="Proteomes" id="UP001360560"/>
    </source>
</evidence>
<comment type="caution">
    <text evidence="3">The sequence shown here is derived from an EMBL/GenBank/DDBJ whole genome shotgun (WGS) entry which is preliminary data.</text>
</comment>
<organism evidence="3 4">
    <name type="scientific">Saccharomycopsis crataegensis</name>
    <dbReference type="NCBI Taxonomy" id="43959"/>
    <lineage>
        <taxon>Eukaryota</taxon>
        <taxon>Fungi</taxon>
        <taxon>Dikarya</taxon>
        <taxon>Ascomycota</taxon>
        <taxon>Saccharomycotina</taxon>
        <taxon>Saccharomycetes</taxon>
        <taxon>Saccharomycopsidaceae</taxon>
        <taxon>Saccharomycopsis</taxon>
    </lineage>
</organism>
<dbReference type="GeneID" id="90076945"/>
<dbReference type="GO" id="GO:0004414">
    <property type="term" value="F:homoserine O-acetyltransferase activity"/>
    <property type="evidence" value="ECO:0007669"/>
    <property type="project" value="TreeGrafter"/>
</dbReference>
<dbReference type="PIRSF" id="PIRSF000443">
    <property type="entry name" value="Homoser_Ac_trans"/>
    <property type="match status" value="1"/>
</dbReference>
<dbReference type="GO" id="GO:0009086">
    <property type="term" value="P:methionine biosynthetic process"/>
    <property type="evidence" value="ECO:0007669"/>
    <property type="project" value="TreeGrafter"/>
</dbReference>
<dbReference type="GO" id="GO:0006535">
    <property type="term" value="P:cysteine biosynthetic process from serine"/>
    <property type="evidence" value="ECO:0007669"/>
    <property type="project" value="TreeGrafter"/>
</dbReference>
<dbReference type="NCBIfam" id="NF001209">
    <property type="entry name" value="PRK00175.1"/>
    <property type="match status" value="1"/>
</dbReference>
<dbReference type="InterPro" id="IPR000073">
    <property type="entry name" value="AB_hydrolase_1"/>
</dbReference>
<dbReference type="HAMAP" id="MF_00296">
    <property type="entry name" value="MetX_acyltransf"/>
    <property type="match status" value="1"/>
</dbReference>
<dbReference type="PANTHER" id="PTHR32268">
    <property type="entry name" value="HOMOSERINE O-ACETYLTRANSFERASE"/>
    <property type="match status" value="1"/>
</dbReference>
<dbReference type="Gene3D" id="3.40.50.1820">
    <property type="entry name" value="alpha/beta hydrolase"/>
    <property type="match status" value="1"/>
</dbReference>
<dbReference type="PANTHER" id="PTHR32268:SF16">
    <property type="entry name" value="SERINE O-SUCCINYLTRANSFERASE"/>
    <property type="match status" value="1"/>
</dbReference>
<gene>
    <name evidence="3" type="ORF">DASC09_062960</name>
</gene>
<sequence>MLKAIVPRLSVAGDSIASLRRFATTSPRRLAPPDQLSFPCLDRNQQKTQSLMGQGPEPIYSQVQSGFQLYHSKSPLFLDYGGHIPEFTLAYESWGKLNKDRSNALLLHTGLSASSHAHSHEANSKQGWWEQFIGPGKPLDTNKYFIICTNVLGGCYGSTGPSSVHPADNQRYATRFPIISVSDMVRAQHRLITEHLKISKLYASVGSSLGGMQSFAYLSEFPETVEKVVSISACTRSHPASIAMRFSQRQIVMHDPNWASKRGNYYDSIPPHTGMKLARSVATITYRSGPEWESRFARARLQEHYRPALCPDFLVETYLDHQGDKFSLEFDPNSFLYVSKAMDLFDLGYINRSRAARARAQAEEAYNTERPISNAMAEFKTMDGVSECLSIPKANEKNPYANATLYTSHSHESSLEDLRKGLSHLRNKKVLVIGVKSDILFPVWQQREAYEMFKDVEAEVKYEELGEDISMFGHDTFLLDVEHIGSPISKFLG</sequence>
<evidence type="ECO:0000313" key="3">
    <source>
        <dbReference type="EMBL" id="GMM38957.1"/>
    </source>
</evidence>
<comment type="similarity">
    <text evidence="1">Belongs to the AB hydrolase superfamily. MetX family.</text>
</comment>
<dbReference type="InterPro" id="IPR029058">
    <property type="entry name" value="AB_hydrolase_fold"/>
</dbReference>
<dbReference type="EMBL" id="BTFZ01000020">
    <property type="protein sequence ID" value="GMM38957.1"/>
    <property type="molecule type" value="Genomic_DNA"/>
</dbReference>
<feature type="domain" description="AB hydrolase-1" evidence="2">
    <location>
        <begin position="104"/>
        <end position="451"/>
    </location>
</feature>
<dbReference type="GO" id="GO:0009092">
    <property type="term" value="P:homoserine metabolic process"/>
    <property type="evidence" value="ECO:0007669"/>
    <property type="project" value="TreeGrafter"/>
</dbReference>
<accession>A0AAV5QWM1</accession>
<dbReference type="AlphaFoldDB" id="A0AAV5QWM1"/>
<evidence type="ECO:0000259" key="2">
    <source>
        <dbReference type="Pfam" id="PF00561"/>
    </source>
</evidence>
<name>A0AAV5QWM1_9ASCO</name>